<dbReference type="SUPFAM" id="SSF52540">
    <property type="entry name" value="P-loop containing nucleoside triphosphate hydrolases"/>
    <property type="match status" value="1"/>
</dbReference>
<dbReference type="CDD" id="cd22534">
    <property type="entry name" value="KH-II_Era"/>
    <property type="match status" value="1"/>
</dbReference>
<dbReference type="PANTHER" id="PTHR42698:SF1">
    <property type="entry name" value="GTPASE ERA, MITOCHONDRIAL"/>
    <property type="match status" value="1"/>
</dbReference>
<evidence type="ECO:0000313" key="12">
    <source>
        <dbReference type="Proteomes" id="UP000252770"/>
    </source>
</evidence>
<keyword evidence="6" id="KW-0699">rRNA-binding</keyword>
<dbReference type="InterPro" id="IPR005225">
    <property type="entry name" value="Small_GTP-bd"/>
</dbReference>
<keyword evidence="6" id="KW-0690">Ribosome biogenesis</keyword>
<feature type="region of interest" description="G1" evidence="7">
    <location>
        <begin position="14"/>
        <end position="21"/>
    </location>
</feature>
<organism evidence="11 12">
    <name type="scientific">Desertihabitans brevis</name>
    <dbReference type="NCBI Taxonomy" id="2268447"/>
    <lineage>
        <taxon>Bacteria</taxon>
        <taxon>Bacillati</taxon>
        <taxon>Actinomycetota</taxon>
        <taxon>Actinomycetes</taxon>
        <taxon>Propionibacteriales</taxon>
        <taxon>Propionibacteriaceae</taxon>
        <taxon>Desertihabitans</taxon>
    </lineage>
</organism>
<dbReference type="GO" id="GO:0005525">
    <property type="term" value="F:GTP binding"/>
    <property type="evidence" value="ECO:0007669"/>
    <property type="project" value="UniProtKB-UniRule"/>
</dbReference>
<evidence type="ECO:0000256" key="3">
    <source>
        <dbReference type="ARBA" id="ARBA00022741"/>
    </source>
</evidence>
<dbReference type="GO" id="GO:0070181">
    <property type="term" value="F:small ribosomal subunit rRNA binding"/>
    <property type="evidence" value="ECO:0007669"/>
    <property type="project" value="UniProtKB-UniRule"/>
</dbReference>
<dbReference type="PROSITE" id="PS51713">
    <property type="entry name" value="G_ERA"/>
    <property type="match status" value="1"/>
</dbReference>
<dbReference type="Pfam" id="PF01926">
    <property type="entry name" value="MMR_HSR1"/>
    <property type="match status" value="1"/>
</dbReference>
<dbReference type="GO" id="GO:0005886">
    <property type="term" value="C:plasma membrane"/>
    <property type="evidence" value="ECO:0007669"/>
    <property type="project" value="UniProtKB-SubCell"/>
</dbReference>
<keyword evidence="3 6" id="KW-0547">Nucleotide-binding</keyword>
<dbReference type="NCBIfam" id="NF000908">
    <property type="entry name" value="PRK00089.1"/>
    <property type="match status" value="1"/>
</dbReference>
<dbReference type="InterPro" id="IPR004044">
    <property type="entry name" value="KH_dom_type_2"/>
</dbReference>
<dbReference type="Pfam" id="PF07650">
    <property type="entry name" value="KH_2"/>
    <property type="match status" value="1"/>
</dbReference>
<dbReference type="Gene3D" id="3.30.300.20">
    <property type="match status" value="1"/>
</dbReference>
<evidence type="ECO:0000256" key="1">
    <source>
        <dbReference type="ARBA" id="ARBA00007921"/>
    </source>
</evidence>
<reference evidence="11 12" key="1">
    <citation type="submission" date="2018-07" db="EMBL/GenBank/DDBJ databases">
        <title>Desertimonas flava gen. nov. sp. nov.</title>
        <authorList>
            <person name="Liu S."/>
        </authorList>
    </citation>
    <scope>NUCLEOTIDE SEQUENCE [LARGE SCALE GENOMIC DNA]</scope>
    <source>
        <strain evidence="11 12">16Sb5-5</strain>
    </source>
</reference>
<evidence type="ECO:0000256" key="7">
    <source>
        <dbReference type="PROSITE-ProRule" id="PRU01050"/>
    </source>
</evidence>
<keyword evidence="6" id="KW-0963">Cytoplasm</keyword>
<feature type="region of interest" description="G5" evidence="7">
    <location>
        <begin position="159"/>
        <end position="161"/>
    </location>
</feature>
<accession>A0A367YTZ5</accession>
<evidence type="ECO:0000259" key="10">
    <source>
        <dbReference type="PROSITE" id="PS51713"/>
    </source>
</evidence>
<dbReference type="NCBIfam" id="TIGR00436">
    <property type="entry name" value="era"/>
    <property type="match status" value="1"/>
</dbReference>
<feature type="binding site" evidence="6">
    <location>
        <begin position="61"/>
        <end position="65"/>
    </location>
    <ligand>
        <name>GTP</name>
        <dbReference type="ChEBI" id="CHEBI:37565"/>
    </ligand>
</feature>
<evidence type="ECO:0000256" key="6">
    <source>
        <dbReference type="HAMAP-Rule" id="MF_00367"/>
    </source>
</evidence>
<feature type="binding site" evidence="6">
    <location>
        <begin position="14"/>
        <end position="21"/>
    </location>
    <ligand>
        <name>GTP</name>
        <dbReference type="ChEBI" id="CHEBI:37565"/>
    </ligand>
</feature>
<dbReference type="HAMAP" id="MF_00367">
    <property type="entry name" value="GTPase_Era"/>
    <property type="match status" value="1"/>
</dbReference>
<evidence type="ECO:0000259" key="9">
    <source>
        <dbReference type="PROSITE" id="PS50823"/>
    </source>
</evidence>
<comment type="subunit">
    <text evidence="6">Monomer.</text>
</comment>
<feature type="region of interest" description="G2" evidence="7">
    <location>
        <begin position="40"/>
        <end position="44"/>
    </location>
</feature>
<dbReference type="EMBL" id="QOUI01000006">
    <property type="protein sequence ID" value="RCK69365.1"/>
    <property type="molecule type" value="Genomic_DNA"/>
</dbReference>
<dbReference type="RefSeq" id="WP_114126683.1">
    <property type="nucleotide sequence ID" value="NZ_QOUI01000006.1"/>
</dbReference>
<sequence length="307" mass="33464">MSSEHRSGFACFVGRPNAGKSTLTNAIVGSKVAIASSKPQTTRHAVKGIVTRPDAQLVLIDTPGLHKPRTLLGARLNDVVRATWSEVDVVGVCLPANQRIGPGDTYLVQQVAELRRRPKLVALATKSDLVSPVRMREHLLAIGALEESMGLRWEHIIPVSAVADDQVDVVADEIIGLLPPGPAYYPDGEITDEPDETLVAELIREAALEGVRDELPHSIMVVVDEMGLREGRPEDKPLLDVFASMVVERDSQKGIMIGHKGSRLRDVGTAARMQIQALLGTPVHLDLKVKVMKDWQRDAKSLNRLGF</sequence>
<comment type="subcellular location">
    <subcellularLocation>
        <location evidence="6">Cytoplasm</location>
    </subcellularLocation>
    <subcellularLocation>
        <location evidence="6">Cell membrane</location>
        <topology evidence="6">Peripheral membrane protein</topology>
    </subcellularLocation>
</comment>
<dbReference type="Proteomes" id="UP000252770">
    <property type="component" value="Unassembled WGS sequence"/>
</dbReference>
<feature type="region of interest" description="G3" evidence="7">
    <location>
        <begin position="61"/>
        <end position="64"/>
    </location>
</feature>
<feature type="domain" description="Era-type G" evidence="10">
    <location>
        <begin position="6"/>
        <end position="180"/>
    </location>
</feature>
<keyword evidence="6" id="KW-1003">Cell membrane</keyword>
<comment type="similarity">
    <text evidence="1 6 7 8">Belongs to the TRAFAC class TrmE-Era-EngA-EngB-Septin-like GTPase superfamily. Era GTPase family.</text>
</comment>
<comment type="function">
    <text evidence="6">An essential GTPase that binds both GDP and GTP, with rapid nucleotide exchange. Plays a role in 16S rRNA processing and 30S ribosomal subunit biogenesis and possibly also in cell cycle regulation and energy metabolism.</text>
</comment>
<dbReference type="CDD" id="cd04163">
    <property type="entry name" value="Era"/>
    <property type="match status" value="1"/>
</dbReference>
<dbReference type="InterPro" id="IPR009019">
    <property type="entry name" value="KH_sf_prok-type"/>
</dbReference>
<keyword evidence="4 6" id="KW-0694">RNA-binding</keyword>
<evidence type="ECO:0000256" key="8">
    <source>
        <dbReference type="RuleBase" id="RU003761"/>
    </source>
</evidence>
<keyword evidence="6" id="KW-0472">Membrane</keyword>
<evidence type="ECO:0000256" key="5">
    <source>
        <dbReference type="ARBA" id="ARBA00023134"/>
    </source>
</evidence>
<dbReference type="InterPro" id="IPR005662">
    <property type="entry name" value="GTPase_Era-like"/>
</dbReference>
<dbReference type="GO" id="GO:0043024">
    <property type="term" value="F:ribosomal small subunit binding"/>
    <property type="evidence" value="ECO:0007669"/>
    <property type="project" value="TreeGrafter"/>
</dbReference>
<dbReference type="InterPro" id="IPR030388">
    <property type="entry name" value="G_ERA_dom"/>
</dbReference>
<dbReference type="PANTHER" id="PTHR42698">
    <property type="entry name" value="GTPASE ERA"/>
    <property type="match status" value="1"/>
</dbReference>
<gene>
    <name evidence="6" type="primary">era</name>
    <name evidence="11" type="ORF">DT076_10750</name>
</gene>
<keyword evidence="5 6" id="KW-0342">GTP-binding</keyword>
<dbReference type="PROSITE" id="PS50823">
    <property type="entry name" value="KH_TYPE_2"/>
    <property type="match status" value="1"/>
</dbReference>
<keyword evidence="12" id="KW-1185">Reference proteome</keyword>
<feature type="region of interest" description="G4" evidence="7">
    <location>
        <begin position="125"/>
        <end position="128"/>
    </location>
</feature>
<dbReference type="NCBIfam" id="TIGR00231">
    <property type="entry name" value="small_GTP"/>
    <property type="match status" value="1"/>
</dbReference>
<evidence type="ECO:0000313" key="11">
    <source>
        <dbReference type="EMBL" id="RCK69365.1"/>
    </source>
</evidence>
<comment type="caution">
    <text evidence="11">The sequence shown here is derived from an EMBL/GenBank/DDBJ whole genome shotgun (WGS) entry which is preliminary data.</text>
</comment>
<evidence type="ECO:0000256" key="2">
    <source>
        <dbReference type="ARBA" id="ARBA00020484"/>
    </source>
</evidence>
<name>A0A367YTZ5_9ACTN</name>
<dbReference type="GO" id="GO:0005829">
    <property type="term" value="C:cytosol"/>
    <property type="evidence" value="ECO:0007669"/>
    <property type="project" value="TreeGrafter"/>
</dbReference>
<dbReference type="InterPro" id="IPR015946">
    <property type="entry name" value="KH_dom-like_a/b"/>
</dbReference>
<dbReference type="InterPro" id="IPR006073">
    <property type="entry name" value="GTP-bd"/>
</dbReference>
<dbReference type="InterPro" id="IPR027417">
    <property type="entry name" value="P-loop_NTPase"/>
</dbReference>
<feature type="binding site" evidence="6">
    <location>
        <begin position="125"/>
        <end position="128"/>
    </location>
    <ligand>
        <name>GTP</name>
        <dbReference type="ChEBI" id="CHEBI:37565"/>
    </ligand>
</feature>
<feature type="domain" description="KH type-2" evidence="9">
    <location>
        <begin position="211"/>
        <end position="293"/>
    </location>
</feature>
<dbReference type="GO" id="GO:0003924">
    <property type="term" value="F:GTPase activity"/>
    <property type="evidence" value="ECO:0007669"/>
    <property type="project" value="UniProtKB-UniRule"/>
</dbReference>
<evidence type="ECO:0000256" key="4">
    <source>
        <dbReference type="ARBA" id="ARBA00022884"/>
    </source>
</evidence>
<dbReference type="SUPFAM" id="SSF54814">
    <property type="entry name" value="Prokaryotic type KH domain (KH-domain type II)"/>
    <property type="match status" value="1"/>
</dbReference>
<protein>
    <recommendedName>
        <fullName evidence="2 6">GTPase Era</fullName>
    </recommendedName>
</protein>
<dbReference type="AlphaFoldDB" id="A0A367YTZ5"/>
<dbReference type="Gene3D" id="3.40.50.300">
    <property type="entry name" value="P-loop containing nucleotide triphosphate hydrolases"/>
    <property type="match status" value="1"/>
</dbReference>
<proteinExistence type="inferred from homology"/>
<dbReference type="GO" id="GO:0000028">
    <property type="term" value="P:ribosomal small subunit assembly"/>
    <property type="evidence" value="ECO:0007669"/>
    <property type="project" value="TreeGrafter"/>
</dbReference>